<feature type="region of interest" description="Disordered" evidence="1">
    <location>
        <begin position="179"/>
        <end position="204"/>
    </location>
</feature>
<organism evidence="3 4">
    <name type="scientific">Oricola thermophila</name>
    <dbReference type="NCBI Taxonomy" id="2742145"/>
    <lineage>
        <taxon>Bacteria</taxon>
        <taxon>Pseudomonadati</taxon>
        <taxon>Pseudomonadota</taxon>
        <taxon>Alphaproteobacteria</taxon>
        <taxon>Hyphomicrobiales</taxon>
        <taxon>Ahrensiaceae</taxon>
        <taxon>Oricola</taxon>
    </lineage>
</organism>
<evidence type="ECO:0000313" key="4">
    <source>
        <dbReference type="Proteomes" id="UP000509367"/>
    </source>
</evidence>
<keyword evidence="2" id="KW-0812">Transmembrane</keyword>
<evidence type="ECO:0000256" key="1">
    <source>
        <dbReference type="SAM" id="MobiDB-lite"/>
    </source>
</evidence>
<keyword evidence="2" id="KW-0472">Membrane</keyword>
<dbReference type="RefSeq" id="WP_175274975.1">
    <property type="nucleotide sequence ID" value="NZ_CP054836.1"/>
</dbReference>
<feature type="compositionally biased region" description="Polar residues" evidence="1">
    <location>
        <begin position="185"/>
        <end position="197"/>
    </location>
</feature>
<gene>
    <name evidence="3" type="ORF">HTY61_00660</name>
</gene>
<dbReference type="AlphaFoldDB" id="A0A6N1VD63"/>
<dbReference type="EMBL" id="CP054836">
    <property type="protein sequence ID" value="QKV17079.1"/>
    <property type="molecule type" value="Genomic_DNA"/>
</dbReference>
<evidence type="ECO:0000256" key="2">
    <source>
        <dbReference type="SAM" id="Phobius"/>
    </source>
</evidence>
<evidence type="ECO:0000313" key="3">
    <source>
        <dbReference type="EMBL" id="QKV17079.1"/>
    </source>
</evidence>
<dbReference type="KEGG" id="orm:HTY61_00660"/>
<dbReference type="Proteomes" id="UP000509367">
    <property type="component" value="Chromosome"/>
</dbReference>
<proteinExistence type="predicted"/>
<feature type="transmembrane region" description="Helical" evidence="2">
    <location>
        <begin position="215"/>
        <end position="237"/>
    </location>
</feature>
<protein>
    <submittedName>
        <fullName evidence="3">Uncharacterized protein</fullName>
    </submittedName>
</protein>
<accession>A0A6N1VD63</accession>
<keyword evidence="2" id="KW-1133">Transmembrane helix</keyword>
<keyword evidence="4" id="KW-1185">Reference proteome</keyword>
<name>A0A6N1VD63_9HYPH</name>
<reference evidence="3 4" key="1">
    <citation type="submission" date="2020-06" db="EMBL/GenBank/DDBJ databases">
        <title>Oricola thermophila sp. nov. isolated from a tidal sediments.</title>
        <authorList>
            <person name="Kwon K.K."/>
            <person name="Yang S.-H."/>
            <person name="Park M.-J."/>
        </authorList>
    </citation>
    <scope>NUCLEOTIDE SEQUENCE [LARGE SCALE GENOMIC DNA]</scope>
    <source>
        <strain evidence="3 4">MEBiC13590</strain>
    </source>
</reference>
<sequence length="244" mass="26733">MSMDNSKPGEPATGRLVDAVRKVRIASADKSDVVVEMRDATLTRLELLAQDLQPVIDEVPEDDDRFDFALSSGLQPRFWIDATAHVAMAPDRRTYRFVRDTRLGRIVLAESADRAAIVDAVIDHVAMRIHERELVLAGETVSYRGLRTGRESPAKAADAELPPDEQVSRIERAVEALHKDEDGSTETVHGSAAQQDGTHAASAIRPRRRGIARTIAGGLAWILFGAAAGGAIVLYLYRQFPFQP</sequence>